<evidence type="ECO:0000256" key="1">
    <source>
        <dbReference type="SAM" id="Phobius"/>
    </source>
</evidence>
<dbReference type="EMBL" id="GG662798">
    <property type="protein sequence ID" value="EWS75813.1"/>
    <property type="molecule type" value="Genomic_DNA"/>
</dbReference>
<reference evidence="3" key="1">
    <citation type="journal article" date="2006" name="PLoS Biol.">
        <title>Macronuclear genome sequence of the ciliate Tetrahymena thermophila, a model eukaryote.</title>
        <authorList>
            <person name="Eisen J.A."/>
            <person name="Coyne R.S."/>
            <person name="Wu M."/>
            <person name="Wu D."/>
            <person name="Thiagarajan M."/>
            <person name="Wortman J.R."/>
            <person name="Badger J.H."/>
            <person name="Ren Q."/>
            <person name="Amedeo P."/>
            <person name="Jones K.M."/>
            <person name="Tallon L.J."/>
            <person name="Delcher A.L."/>
            <person name="Salzberg S.L."/>
            <person name="Silva J.C."/>
            <person name="Haas B.J."/>
            <person name="Majoros W.H."/>
            <person name="Farzad M."/>
            <person name="Carlton J.M."/>
            <person name="Smith R.K. Jr."/>
            <person name="Garg J."/>
            <person name="Pearlman R.E."/>
            <person name="Karrer K.M."/>
            <person name="Sun L."/>
            <person name="Manning G."/>
            <person name="Elde N.C."/>
            <person name="Turkewitz A.P."/>
            <person name="Asai D.J."/>
            <person name="Wilkes D.E."/>
            <person name="Wang Y."/>
            <person name="Cai H."/>
            <person name="Collins K."/>
            <person name="Stewart B.A."/>
            <person name="Lee S.R."/>
            <person name="Wilamowska K."/>
            <person name="Weinberg Z."/>
            <person name="Ruzzo W.L."/>
            <person name="Wloga D."/>
            <person name="Gaertig J."/>
            <person name="Frankel J."/>
            <person name="Tsao C.-C."/>
            <person name="Gorovsky M.A."/>
            <person name="Keeling P.J."/>
            <person name="Waller R.F."/>
            <person name="Patron N.J."/>
            <person name="Cherry J.M."/>
            <person name="Stover N.A."/>
            <person name="Krieger C.J."/>
            <person name="del Toro C."/>
            <person name="Ryder H.F."/>
            <person name="Williamson S.C."/>
            <person name="Barbeau R.A."/>
            <person name="Hamilton E.P."/>
            <person name="Orias E."/>
        </authorList>
    </citation>
    <scope>NUCLEOTIDE SEQUENCE [LARGE SCALE GENOMIC DNA]</scope>
    <source>
        <strain evidence="3">SB210</strain>
    </source>
</reference>
<protein>
    <submittedName>
        <fullName evidence="2">Transmembrane protein, putative</fullName>
    </submittedName>
</protein>
<keyword evidence="1" id="KW-1133">Transmembrane helix</keyword>
<sequence length="224" mass="27454">MVLKYFLTPYNQDYQMQQLQFSNQHRFIQSSKINDQHLNFVKAYAWKLTLLLFYLDFKLISFLKKYYCQLDSISQIILIQISIRPFLIKNIFIQRLQIPHIRYIKQQIQILSNKLLILKLDQQINHPIPFDLPITQKQINQKQKSKLSFFCISMYVYVYLSINYLSSYLPVITLYSQSKCKLIQFLFNLIFTKIDQKEFQKYMYIFRFLLYWCFMRNQITYLND</sequence>
<keyword evidence="3" id="KW-1185">Reference proteome</keyword>
<dbReference type="GeneID" id="24437379"/>
<feature type="transmembrane region" description="Helical" evidence="1">
    <location>
        <begin position="147"/>
        <end position="166"/>
    </location>
</feature>
<dbReference type="InParanoid" id="W7XG04"/>
<dbReference type="RefSeq" id="XP_012651735.1">
    <property type="nucleotide sequence ID" value="XM_012796281.1"/>
</dbReference>
<organism evidence="2 3">
    <name type="scientific">Tetrahymena thermophila (strain SB210)</name>
    <dbReference type="NCBI Taxonomy" id="312017"/>
    <lineage>
        <taxon>Eukaryota</taxon>
        <taxon>Sar</taxon>
        <taxon>Alveolata</taxon>
        <taxon>Ciliophora</taxon>
        <taxon>Intramacronucleata</taxon>
        <taxon>Oligohymenophorea</taxon>
        <taxon>Hymenostomatida</taxon>
        <taxon>Tetrahymenina</taxon>
        <taxon>Tetrahymenidae</taxon>
        <taxon>Tetrahymena</taxon>
    </lineage>
</organism>
<proteinExistence type="predicted"/>
<evidence type="ECO:0000313" key="2">
    <source>
        <dbReference type="EMBL" id="EWS75813.1"/>
    </source>
</evidence>
<dbReference type="AlphaFoldDB" id="W7XG04"/>
<evidence type="ECO:0000313" key="3">
    <source>
        <dbReference type="Proteomes" id="UP000009168"/>
    </source>
</evidence>
<name>W7XG04_TETTS</name>
<gene>
    <name evidence="2" type="ORF">TTHERM_000124009</name>
</gene>
<keyword evidence="1" id="KW-0472">Membrane</keyword>
<accession>W7XG04</accession>
<dbReference type="KEGG" id="tet:TTHERM_000124009"/>
<dbReference type="Proteomes" id="UP000009168">
    <property type="component" value="Unassembled WGS sequence"/>
</dbReference>
<keyword evidence="1 2" id="KW-0812">Transmembrane</keyword>